<dbReference type="GO" id="GO:0005886">
    <property type="term" value="C:plasma membrane"/>
    <property type="evidence" value="ECO:0007669"/>
    <property type="project" value="TreeGrafter"/>
</dbReference>
<feature type="transmembrane region" description="Helical" evidence="7">
    <location>
        <begin position="389"/>
        <end position="407"/>
    </location>
</feature>
<dbReference type="InterPro" id="IPR006042">
    <property type="entry name" value="Xan_ur_permease"/>
</dbReference>
<keyword evidence="9" id="KW-1185">Reference proteome</keyword>
<dbReference type="GO" id="GO:0042907">
    <property type="term" value="F:xanthine transmembrane transporter activity"/>
    <property type="evidence" value="ECO:0007669"/>
    <property type="project" value="TreeGrafter"/>
</dbReference>
<feature type="transmembrane region" description="Helical" evidence="7">
    <location>
        <begin position="138"/>
        <end position="159"/>
    </location>
</feature>
<feature type="transmembrane region" description="Helical" evidence="7">
    <location>
        <begin position="413"/>
        <end position="430"/>
    </location>
</feature>
<evidence type="ECO:0000256" key="1">
    <source>
        <dbReference type="ARBA" id="ARBA00004141"/>
    </source>
</evidence>
<keyword evidence="6 7" id="KW-0472">Membrane</keyword>
<evidence type="ECO:0000256" key="5">
    <source>
        <dbReference type="ARBA" id="ARBA00022989"/>
    </source>
</evidence>
<dbReference type="EMBL" id="JACIIX010000005">
    <property type="protein sequence ID" value="MBB6210416.1"/>
    <property type="molecule type" value="Genomic_DNA"/>
</dbReference>
<comment type="caution">
    <text evidence="8">The sequence shown here is derived from an EMBL/GenBank/DDBJ whole genome shotgun (WGS) entry which is preliminary data.</text>
</comment>
<feature type="transmembrane region" description="Helical" evidence="7">
    <location>
        <begin position="243"/>
        <end position="262"/>
    </location>
</feature>
<feature type="transmembrane region" description="Helical" evidence="7">
    <location>
        <begin position="108"/>
        <end position="126"/>
    </location>
</feature>
<evidence type="ECO:0000256" key="7">
    <source>
        <dbReference type="SAM" id="Phobius"/>
    </source>
</evidence>
<evidence type="ECO:0000256" key="2">
    <source>
        <dbReference type="ARBA" id="ARBA00008821"/>
    </source>
</evidence>
<comment type="similarity">
    <text evidence="2">Belongs to the nucleobase:cation symporter-2 (NCS2) (TC 2.A.40) family.</text>
</comment>
<feature type="transmembrane region" description="Helical" evidence="7">
    <location>
        <begin position="171"/>
        <end position="193"/>
    </location>
</feature>
<protein>
    <submittedName>
        <fullName evidence="8">Uracil permease</fullName>
    </submittedName>
</protein>
<evidence type="ECO:0000256" key="4">
    <source>
        <dbReference type="ARBA" id="ARBA00022692"/>
    </source>
</evidence>
<reference evidence="8 9" key="1">
    <citation type="submission" date="2020-08" db="EMBL/GenBank/DDBJ databases">
        <title>Genomic Encyclopedia of Type Strains, Phase IV (KMG-IV): sequencing the most valuable type-strain genomes for metagenomic binning, comparative biology and taxonomic classification.</title>
        <authorList>
            <person name="Goeker M."/>
        </authorList>
    </citation>
    <scope>NUCLEOTIDE SEQUENCE [LARGE SCALE GENOMIC DNA]</scope>
    <source>
        <strain evidence="8 9">DSM 11590</strain>
    </source>
</reference>
<keyword evidence="3" id="KW-0813">Transport</keyword>
<dbReference type="PROSITE" id="PS01116">
    <property type="entry name" value="XANTH_URACIL_PERMASE"/>
    <property type="match status" value="1"/>
</dbReference>
<feature type="transmembrane region" description="Helical" evidence="7">
    <location>
        <begin position="355"/>
        <end position="377"/>
    </location>
</feature>
<gene>
    <name evidence="8" type="ORF">FHS48_001831</name>
</gene>
<dbReference type="Proteomes" id="UP000544872">
    <property type="component" value="Unassembled WGS sequence"/>
</dbReference>
<feature type="transmembrane region" description="Helical" evidence="7">
    <location>
        <begin position="324"/>
        <end position="349"/>
    </location>
</feature>
<accession>A0A7W9ZF90</accession>
<keyword evidence="5 7" id="KW-1133">Transmembrane helix</keyword>
<dbReference type="RefSeq" id="WP_221443435.1">
    <property type="nucleotide sequence ID" value="NZ_JACIIX010000005.1"/>
</dbReference>
<dbReference type="PANTHER" id="PTHR42810">
    <property type="entry name" value="PURINE PERMEASE C1399.01C-RELATED"/>
    <property type="match status" value="1"/>
</dbReference>
<feature type="transmembrane region" description="Helical" evidence="7">
    <location>
        <begin position="200"/>
        <end position="231"/>
    </location>
</feature>
<keyword evidence="4 7" id="KW-0812">Transmembrane</keyword>
<dbReference type="PANTHER" id="PTHR42810:SF2">
    <property type="entry name" value="PURINE PERMEASE C1399.01C-RELATED"/>
    <property type="match status" value="1"/>
</dbReference>
<name>A0A7W9ZF90_NOVIT</name>
<dbReference type="Pfam" id="PF00860">
    <property type="entry name" value="Xan_ur_permease"/>
    <property type="match status" value="1"/>
</dbReference>
<evidence type="ECO:0000256" key="3">
    <source>
        <dbReference type="ARBA" id="ARBA00022448"/>
    </source>
</evidence>
<evidence type="ECO:0000313" key="8">
    <source>
        <dbReference type="EMBL" id="MBB6210416.1"/>
    </source>
</evidence>
<comment type="subcellular location">
    <subcellularLocation>
        <location evidence="1">Membrane</location>
        <topology evidence="1">Multi-pass membrane protein</topology>
    </subcellularLocation>
</comment>
<sequence length="448" mass="46443">MTAETPAPQGGTGQGPSEHDFIYDIHDRPAAAAWLPLSAQHLFAMFGATILVPFLTGLHPSVALVSSGIGTLLYIVLTKAQIPAYLGSSFAFITPIIVATQLAGVSGAMVGAMTAGLVFVVVAFFIRTSGIDWLMRLLPPIVIGPVIMCIGLSLAPVAVKMAMNDPATGAYSLVHLGVALFTLVITIACNMYFKGVLALVPVLFGIVSGYVAALVLGLVNFGTVLAAPLFAMPDFVLPGINQPFTVSLSAILIIAPVALVTITEHLGHQMVLSKVTGRDFLRKPGLHRSLLGDGLGTMLGAFLGGPPLTTYGENIGVIAITRVLSVWVVGGAAVLAVLFGFLGSVSALIQTIPTAVMGGVSMLLFGVIASSGLRMMVDRHLDFGRKRNLIIASVILVIGIGGVELTVGESFKISNIALATLVGLLLNLLLPGRDAAEKGGSLFQKTEA</sequence>
<evidence type="ECO:0000313" key="9">
    <source>
        <dbReference type="Proteomes" id="UP000544872"/>
    </source>
</evidence>
<organism evidence="8 9">
    <name type="scientific">Novispirillum itersonii</name>
    <name type="common">Aquaspirillum itersonii</name>
    <dbReference type="NCBI Taxonomy" id="189"/>
    <lineage>
        <taxon>Bacteria</taxon>
        <taxon>Pseudomonadati</taxon>
        <taxon>Pseudomonadota</taxon>
        <taxon>Alphaproteobacteria</taxon>
        <taxon>Rhodospirillales</taxon>
        <taxon>Novispirillaceae</taxon>
        <taxon>Novispirillum</taxon>
    </lineage>
</organism>
<dbReference type="InterPro" id="IPR006043">
    <property type="entry name" value="NCS2"/>
</dbReference>
<proteinExistence type="inferred from homology"/>
<evidence type="ECO:0000256" key="6">
    <source>
        <dbReference type="ARBA" id="ARBA00023136"/>
    </source>
</evidence>
<dbReference type="AlphaFoldDB" id="A0A7W9ZF90"/>
<dbReference type="NCBIfam" id="TIGR00801">
    <property type="entry name" value="ncs2"/>
    <property type="match status" value="1"/>
</dbReference>